<keyword evidence="3" id="KW-0489">Methyltransferase</keyword>
<evidence type="ECO:0000256" key="1">
    <source>
        <dbReference type="ARBA" id="ARBA00009258"/>
    </source>
</evidence>
<keyword evidence="9" id="KW-0132">Cell division</keyword>
<dbReference type="VEuPathDB" id="FungiDB:TERG_04655"/>
<evidence type="ECO:0000259" key="8">
    <source>
        <dbReference type="Pfam" id="PF01728"/>
    </source>
</evidence>
<feature type="region of interest" description="Disordered" evidence="7">
    <location>
        <begin position="63"/>
        <end position="98"/>
    </location>
</feature>
<dbReference type="SUPFAM" id="SSF53335">
    <property type="entry name" value="S-adenosyl-L-methionine-dependent methyltransferases"/>
    <property type="match status" value="1"/>
</dbReference>
<evidence type="ECO:0000256" key="3">
    <source>
        <dbReference type="ARBA" id="ARBA00022603"/>
    </source>
</evidence>
<dbReference type="Proteomes" id="UP000243015">
    <property type="component" value="Unassembled WGS sequence"/>
</dbReference>
<dbReference type="GO" id="GO:0008650">
    <property type="term" value="F:rRNA (uridine-2'-O-)-methyltransferase activity"/>
    <property type="evidence" value="ECO:0007669"/>
    <property type="project" value="TreeGrafter"/>
</dbReference>
<dbReference type="InterPro" id="IPR029063">
    <property type="entry name" value="SAM-dependent_MTases_sf"/>
</dbReference>
<evidence type="ECO:0000313" key="10">
    <source>
        <dbReference type="Proteomes" id="UP000243015"/>
    </source>
</evidence>
<dbReference type="Pfam" id="PF01728">
    <property type="entry name" value="FtsJ"/>
    <property type="match status" value="1"/>
</dbReference>
<feature type="domain" description="Ribosomal RNA methyltransferase FtsJ" evidence="8">
    <location>
        <begin position="22"/>
        <end position="206"/>
    </location>
</feature>
<dbReference type="GO" id="GO:0005739">
    <property type="term" value="C:mitochondrion"/>
    <property type="evidence" value="ECO:0007669"/>
    <property type="project" value="TreeGrafter"/>
</dbReference>
<comment type="caution">
    <text evidence="9">The sequence shown here is derived from an EMBL/GenBank/DDBJ whole genome shotgun (WGS) entry which is preliminary data.</text>
</comment>
<dbReference type="PANTHER" id="PTHR10920:SF18">
    <property type="entry name" value="RRNA METHYLTRANSFERASE 2, MITOCHONDRIAL"/>
    <property type="match status" value="1"/>
</dbReference>
<accession>A0A178F4A2</accession>
<evidence type="ECO:0000256" key="2">
    <source>
        <dbReference type="ARBA" id="ARBA00022552"/>
    </source>
</evidence>
<keyword evidence="5" id="KW-0949">S-adenosyl-L-methionine</keyword>
<gene>
    <name evidence="9" type="ORF">A7C99_2382</name>
</gene>
<sequence length="215" mass="23894">MLTSLRLFKSGQTVVDLVAFNLTKPRGRVVGVDIIPAQPPRGVSTIQGNFLSPRVQEYVKDFVRDPNRGRPRSQLPALGEQEKPSPPTEPGAETDGGYIDLERSSSAHINKVDEAAPLPTKAKVGLMNTSGTKSRDHLGSMELCNAALDFASNVLKEGGHFVCKYYQGSGEKDFENDLKRLFHRVYREKPESSRSESKEAYFIGIRRRSDKSQEN</sequence>
<evidence type="ECO:0000313" key="9">
    <source>
        <dbReference type="EMBL" id="OAL66984.1"/>
    </source>
</evidence>
<protein>
    <recommendedName>
        <fullName evidence="6">rRNA methyltransferase 2, mitochondrial</fullName>
    </recommendedName>
</protein>
<dbReference type="AlphaFoldDB" id="A0A178F4A2"/>
<keyword evidence="4" id="KW-0808">Transferase</keyword>
<dbReference type="GO" id="GO:0051301">
    <property type="term" value="P:cell division"/>
    <property type="evidence" value="ECO:0007669"/>
    <property type="project" value="UniProtKB-KW"/>
</dbReference>
<dbReference type="EMBL" id="LHPM01000012">
    <property type="protein sequence ID" value="OAL66984.1"/>
    <property type="molecule type" value="Genomic_DNA"/>
</dbReference>
<evidence type="ECO:0000256" key="5">
    <source>
        <dbReference type="ARBA" id="ARBA00022691"/>
    </source>
</evidence>
<keyword evidence="2" id="KW-0698">rRNA processing</keyword>
<dbReference type="Gene3D" id="3.40.50.150">
    <property type="entry name" value="Vaccinia Virus protein VP39"/>
    <property type="match status" value="1"/>
</dbReference>
<keyword evidence="9" id="KW-0131">Cell cycle</keyword>
<comment type="similarity">
    <text evidence="1">Belongs to the class I-like SAM-binding methyltransferase superfamily. RNA methyltransferase RlmE family.</text>
</comment>
<dbReference type="InterPro" id="IPR050082">
    <property type="entry name" value="RNA_methyltr_RlmE"/>
</dbReference>
<evidence type="ECO:0000256" key="7">
    <source>
        <dbReference type="SAM" id="MobiDB-lite"/>
    </source>
</evidence>
<name>A0A178F4A2_TRIRU</name>
<dbReference type="InterPro" id="IPR002877">
    <property type="entry name" value="RNA_MeTrfase_FtsJ_dom"/>
</dbReference>
<reference evidence="9 10" key="1">
    <citation type="submission" date="2016-05" db="EMBL/GenBank/DDBJ databases">
        <title>Genome sequencing of Trichophyton rubrum CMCC(F)T1i isolated from hair.</title>
        <authorList>
            <person name="Zhan P."/>
            <person name="Tao Y."/>
            <person name="Liu W."/>
        </authorList>
    </citation>
    <scope>NUCLEOTIDE SEQUENCE [LARGE SCALE GENOMIC DNA]</scope>
    <source>
        <strain evidence="10">CMCC(F)T1i</strain>
    </source>
</reference>
<evidence type="ECO:0000256" key="6">
    <source>
        <dbReference type="ARBA" id="ARBA00041184"/>
    </source>
</evidence>
<evidence type="ECO:0000256" key="4">
    <source>
        <dbReference type="ARBA" id="ARBA00022679"/>
    </source>
</evidence>
<proteinExistence type="inferred from homology"/>
<dbReference type="PANTHER" id="PTHR10920">
    <property type="entry name" value="RIBOSOMAL RNA METHYLTRANSFERASE"/>
    <property type="match status" value="1"/>
</dbReference>
<organism evidence="9 10">
    <name type="scientific">Trichophyton rubrum</name>
    <name type="common">Athlete's foot fungus</name>
    <name type="synonym">Epidermophyton rubrum</name>
    <dbReference type="NCBI Taxonomy" id="5551"/>
    <lineage>
        <taxon>Eukaryota</taxon>
        <taxon>Fungi</taxon>
        <taxon>Dikarya</taxon>
        <taxon>Ascomycota</taxon>
        <taxon>Pezizomycotina</taxon>
        <taxon>Eurotiomycetes</taxon>
        <taxon>Eurotiomycetidae</taxon>
        <taxon>Onygenales</taxon>
        <taxon>Arthrodermataceae</taxon>
        <taxon>Trichophyton</taxon>
    </lineage>
</organism>